<protein>
    <submittedName>
        <fullName evidence="1">Uncharacterized protein</fullName>
    </submittedName>
</protein>
<reference evidence="1" key="1">
    <citation type="journal article" date="2014" name="Int. J. Syst. Evol. Microbiol.">
        <title>Complete genome sequence of Corynebacterium casei LMG S-19264T (=DSM 44701T), isolated from a smear-ripened cheese.</title>
        <authorList>
            <consortium name="US DOE Joint Genome Institute (JGI-PGF)"/>
            <person name="Walter F."/>
            <person name="Albersmeier A."/>
            <person name="Kalinowski J."/>
            <person name="Ruckert C."/>
        </authorList>
    </citation>
    <scope>NUCLEOTIDE SEQUENCE</scope>
    <source>
        <strain evidence="1">CGMCC 1.12726</strain>
    </source>
</reference>
<dbReference type="Proteomes" id="UP000632858">
    <property type="component" value="Unassembled WGS sequence"/>
</dbReference>
<dbReference type="AlphaFoldDB" id="A0A917FQ76"/>
<proteinExistence type="predicted"/>
<evidence type="ECO:0000313" key="2">
    <source>
        <dbReference type="Proteomes" id="UP000632858"/>
    </source>
</evidence>
<name>A0A917FQ76_9GAMM</name>
<comment type="caution">
    <text evidence="1">The sequence shown here is derived from an EMBL/GenBank/DDBJ whole genome shotgun (WGS) entry which is preliminary data.</text>
</comment>
<reference evidence="1" key="2">
    <citation type="submission" date="2020-09" db="EMBL/GenBank/DDBJ databases">
        <authorList>
            <person name="Sun Q."/>
            <person name="Zhou Y."/>
        </authorList>
    </citation>
    <scope>NUCLEOTIDE SEQUENCE</scope>
    <source>
        <strain evidence="1">CGMCC 1.12726</strain>
    </source>
</reference>
<gene>
    <name evidence="1" type="ORF">GCM10010960_16490</name>
</gene>
<evidence type="ECO:0000313" key="1">
    <source>
        <dbReference type="EMBL" id="GGF95529.1"/>
    </source>
</evidence>
<sequence length="75" mass="8254">MRGVAGLYRGQHQQALADLTHPLAGDVNVCVLDTLDQGNHARRTAFCGVSAQLDRYIPEKVPQIPEKAKSRTLTR</sequence>
<accession>A0A917FQ76</accession>
<keyword evidence="2" id="KW-1185">Reference proteome</keyword>
<organism evidence="1 2">
    <name type="scientific">Arenimonas maotaiensis</name>
    <dbReference type="NCBI Taxonomy" id="1446479"/>
    <lineage>
        <taxon>Bacteria</taxon>
        <taxon>Pseudomonadati</taxon>
        <taxon>Pseudomonadota</taxon>
        <taxon>Gammaproteobacteria</taxon>
        <taxon>Lysobacterales</taxon>
        <taxon>Lysobacteraceae</taxon>
        <taxon>Arenimonas</taxon>
    </lineage>
</organism>
<dbReference type="EMBL" id="BMFO01000003">
    <property type="protein sequence ID" value="GGF95529.1"/>
    <property type="molecule type" value="Genomic_DNA"/>
</dbReference>